<feature type="transmembrane region" description="Helical" evidence="8">
    <location>
        <begin position="135"/>
        <end position="153"/>
    </location>
</feature>
<dbReference type="InterPro" id="IPR020846">
    <property type="entry name" value="MFS_dom"/>
</dbReference>
<organism evidence="10 11">
    <name type="scientific">Savagea serpentis</name>
    <dbReference type="NCBI Taxonomy" id="2785297"/>
    <lineage>
        <taxon>Bacteria</taxon>
        <taxon>Bacillati</taxon>
        <taxon>Bacillota</taxon>
        <taxon>Bacilli</taxon>
        <taxon>Bacillales</taxon>
        <taxon>Caryophanaceae</taxon>
        <taxon>Savagea</taxon>
    </lineage>
</organism>
<accession>A0A8J7G9T7</accession>
<evidence type="ECO:0000256" key="7">
    <source>
        <dbReference type="ARBA" id="ARBA00023136"/>
    </source>
</evidence>
<evidence type="ECO:0000256" key="6">
    <source>
        <dbReference type="ARBA" id="ARBA00022989"/>
    </source>
</evidence>
<dbReference type="EMBL" id="JADKPV010000006">
    <property type="protein sequence ID" value="MBF4501888.1"/>
    <property type="molecule type" value="Genomic_DNA"/>
</dbReference>
<name>A0A8J7G9T7_9BACL</name>
<protein>
    <recommendedName>
        <fullName evidence="8">Bcr/CflA family efflux transporter</fullName>
    </recommendedName>
</protein>
<evidence type="ECO:0000259" key="9">
    <source>
        <dbReference type="PROSITE" id="PS50850"/>
    </source>
</evidence>
<keyword evidence="7 8" id="KW-0472">Membrane</keyword>
<feature type="transmembrane region" description="Helical" evidence="8">
    <location>
        <begin position="245"/>
        <end position="265"/>
    </location>
</feature>
<dbReference type="SUPFAM" id="SSF103473">
    <property type="entry name" value="MFS general substrate transporter"/>
    <property type="match status" value="1"/>
</dbReference>
<dbReference type="Gene3D" id="1.20.1720.10">
    <property type="entry name" value="Multidrug resistance protein D"/>
    <property type="match status" value="1"/>
</dbReference>
<evidence type="ECO:0000256" key="3">
    <source>
        <dbReference type="ARBA" id="ARBA00022448"/>
    </source>
</evidence>
<sequence>MKKNIENKTPSLLLLIVLVGFPQISETIFSPSLPSIAATFNRSMSDAQLTMSVYFIAFALGVLFFGRLSDKVGRRRAMLYGVSLYFVGNVLCLVAHEMSVLLIARFIQAFGASVGSVVTQTILRESFSGMKRHQLFAQISAVMAFTPAIGPFIGGFANHYFGVKMVFIVLIAMSIFIFCYTFAGLPETAPKDNKLKPLWPLARRMATNRRLWKYSLLIGGMNGILFSYYTEAPFLFIEYFSLTSAQYGGVGMVVACASVAGAMCSKRWVQHTRPELIIVRGSAVLLSGALLAIFVYLLPDAVQMIGLLMSIFLLLFGVGIALPNCLSLALVDFQAEIGSASALFSLHYYLLVSAIVYGMSVVHNGTLLAMPLYMAWIGSVILVTSLTLLQREVAIKS</sequence>
<dbReference type="InterPro" id="IPR036259">
    <property type="entry name" value="MFS_trans_sf"/>
</dbReference>
<dbReference type="GO" id="GO:0005886">
    <property type="term" value="C:plasma membrane"/>
    <property type="evidence" value="ECO:0007669"/>
    <property type="project" value="UniProtKB-SubCell"/>
</dbReference>
<keyword evidence="6 8" id="KW-1133">Transmembrane helix</keyword>
<dbReference type="PROSITE" id="PS50850">
    <property type="entry name" value="MFS"/>
    <property type="match status" value="1"/>
</dbReference>
<dbReference type="CDD" id="cd17320">
    <property type="entry name" value="MFS_MdfA_MDR_like"/>
    <property type="match status" value="1"/>
</dbReference>
<evidence type="ECO:0000256" key="4">
    <source>
        <dbReference type="ARBA" id="ARBA00022475"/>
    </source>
</evidence>
<gene>
    <name evidence="10" type="ORF">IRY55_10985</name>
</gene>
<evidence type="ECO:0000256" key="5">
    <source>
        <dbReference type="ARBA" id="ARBA00022692"/>
    </source>
</evidence>
<evidence type="ECO:0000256" key="1">
    <source>
        <dbReference type="ARBA" id="ARBA00004651"/>
    </source>
</evidence>
<feature type="transmembrane region" description="Helical" evidence="8">
    <location>
        <begin position="102"/>
        <end position="123"/>
    </location>
</feature>
<dbReference type="NCBIfam" id="TIGR00710">
    <property type="entry name" value="efflux_Bcr_CflA"/>
    <property type="match status" value="1"/>
</dbReference>
<feature type="domain" description="Major facilitator superfamily (MFS) profile" evidence="9">
    <location>
        <begin position="11"/>
        <end position="397"/>
    </location>
</feature>
<evidence type="ECO:0000256" key="8">
    <source>
        <dbReference type="RuleBase" id="RU365088"/>
    </source>
</evidence>
<feature type="transmembrane region" description="Helical" evidence="8">
    <location>
        <begin position="165"/>
        <end position="185"/>
    </location>
</feature>
<dbReference type="InterPro" id="IPR011701">
    <property type="entry name" value="MFS"/>
</dbReference>
<evidence type="ECO:0000313" key="11">
    <source>
        <dbReference type="Proteomes" id="UP000622653"/>
    </source>
</evidence>
<feature type="transmembrane region" description="Helical" evidence="8">
    <location>
        <begin position="77"/>
        <end position="96"/>
    </location>
</feature>
<reference evidence="10" key="1">
    <citation type="submission" date="2020-11" db="EMBL/GenBank/DDBJ databases">
        <title>Multidrug resistant novel bacterium Savagea serpentis sp. nov., isolated from the scats of a vine snake (Ahaetulla nasuta).</title>
        <authorList>
            <person name="Venkata Ramana V."/>
            <person name="Vikas Patil S."/>
            <person name="Yogita Lugani V."/>
        </authorList>
    </citation>
    <scope>NUCLEOTIDE SEQUENCE</scope>
    <source>
        <strain evidence="10">SN6</strain>
    </source>
</reference>
<evidence type="ECO:0000313" key="10">
    <source>
        <dbReference type="EMBL" id="MBF4501888.1"/>
    </source>
</evidence>
<comment type="subcellular location">
    <subcellularLocation>
        <location evidence="1 8">Cell membrane</location>
        <topology evidence="1 8">Multi-pass membrane protein</topology>
    </subcellularLocation>
</comment>
<dbReference type="AlphaFoldDB" id="A0A8J7G9T7"/>
<feature type="transmembrane region" description="Helical" evidence="8">
    <location>
        <begin position="277"/>
        <end position="298"/>
    </location>
</feature>
<comment type="similarity">
    <text evidence="2 8">Belongs to the major facilitator superfamily. Bcr/CmlA family.</text>
</comment>
<dbReference type="Proteomes" id="UP000622653">
    <property type="component" value="Unassembled WGS sequence"/>
</dbReference>
<keyword evidence="3 8" id="KW-0813">Transport</keyword>
<feature type="transmembrane region" description="Helical" evidence="8">
    <location>
        <begin position="304"/>
        <end position="331"/>
    </location>
</feature>
<dbReference type="InterPro" id="IPR004812">
    <property type="entry name" value="Efflux_drug-R_Bcr/CmlA"/>
</dbReference>
<proteinExistence type="inferred from homology"/>
<comment type="caution">
    <text evidence="10">The sequence shown here is derived from an EMBL/GenBank/DDBJ whole genome shotgun (WGS) entry which is preliminary data.</text>
</comment>
<dbReference type="RefSeq" id="WP_194563369.1">
    <property type="nucleotide sequence ID" value="NZ_JADKPV010000006.1"/>
</dbReference>
<dbReference type="PANTHER" id="PTHR43124">
    <property type="entry name" value="PURINE EFFLUX PUMP PBUE"/>
    <property type="match status" value="1"/>
</dbReference>
<keyword evidence="5 8" id="KW-0812">Transmembrane</keyword>
<dbReference type="PRINTS" id="PR01036">
    <property type="entry name" value="TCRTETB"/>
</dbReference>
<feature type="transmembrane region" description="Helical" evidence="8">
    <location>
        <begin position="47"/>
        <end position="65"/>
    </location>
</feature>
<feature type="transmembrane region" description="Helical" evidence="8">
    <location>
        <begin position="211"/>
        <end position="230"/>
    </location>
</feature>
<keyword evidence="4 8" id="KW-1003">Cell membrane</keyword>
<feature type="transmembrane region" description="Helical" evidence="8">
    <location>
        <begin position="368"/>
        <end position="389"/>
    </location>
</feature>
<evidence type="ECO:0000256" key="2">
    <source>
        <dbReference type="ARBA" id="ARBA00006236"/>
    </source>
</evidence>
<dbReference type="InterPro" id="IPR050189">
    <property type="entry name" value="MFS_Efflux_Transporters"/>
</dbReference>
<dbReference type="Pfam" id="PF07690">
    <property type="entry name" value="MFS_1"/>
    <property type="match status" value="1"/>
</dbReference>
<dbReference type="GO" id="GO:1990961">
    <property type="term" value="P:xenobiotic detoxification by transmembrane export across the plasma membrane"/>
    <property type="evidence" value="ECO:0007669"/>
    <property type="project" value="InterPro"/>
</dbReference>
<feature type="transmembrane region" description="Helical" evidence="8">
    <location>
        <begin position="343"/>
        <end position="362"/>
    </location>
</feature>
<dbReference type="PANTHER" id="PTHR43124:SF3">
    <property type="entry name" value="CHLORAMPHENICOL EFFLUX PUMP RV0191"/>
    <property type="match status" value="1"/>
</dbReference>
<keyword evidence="11" id="KW-1185">Reference proteome</keyword>
<comment type="caution">
    <text evidence="8">Lacks conserved residue(s) required for the propagation of feature annotation.</text>
</comment>
<dbReference type="GO" id="GO:0042910">
    <property type="term" value="F:xenobiotic transmembrane transporter activity"/>
    <property type="evidence" value="ECO:0007669"/>
    <property type="project" value="InterPro"/>
</dbReference>